<dbReference type="Gene3D" id="3.60.15.10">
    <property type="entry name" value="Ribonuclease Z/Hydroxyacylglutathione hydrolase-like"/>
    <property type="match status" value="1"/>
</dbReference>
<dbReference type="SMART" id="SM00849">
    <property type="entry name" value="Lactamase_B"/>
    <property type="match status" value="1"/>
</dbReference>
<evidence type="ECO:0000313" key="4">
    <source>
        <dbReference type="Proteomes" id="UP001168640"/>
    </source>
</evidence>
<protein>
    <submittedName>
        <fullName evidence="3">MBL fold metallo-hydrolase</fullName>
    </submittedName>
</protein>
<keyword evidence="1" id="KW-0812">Transmembrane</keyword>
<dbReference type="PANTHER" id="PTHR42951:SF20">
    <property type="entry name" value="BETA LACTAMASE"/>
    <property type="match status" value="1"/>
</dbReference>
<dbReference type="InterPro" id="IPR036866">
    <property type="entry name" value="RibonucZ/Hydroxyglut_hydro"/>
</dbReference>
<feature type="transmembrane region" description="Helical" evidence="1">
    <location>
        <begin position="12"/>
        <end position="31"/>
    </location>
</feature>
<feature type="domain" description="Metallo-beta-lactamase" evidence="2">
    <location>
        <begin position="69"/>
        <end position="258"/>
    </location>
</feature>
<name>A0ABT8W1R9_9GAMM</name>
<dbReference type="RefSeq" id="WP_302909930.1">
    <property type="nucleotide sequence ID" value="NZ_JAUMIS010000002.1"/>
</dbReference>
<keyword evidence="1" id="KW-0472">Membrane</keyword>
<dbReference type="Proteomes" id="UP001168640">
    <property type="component" value="Unassembled WGS sequence"/>
</dbReference>
<sequence>MARREKHTVAKGVVRLIAGMMLGSQSIVTLAESFPDISIPFEAEPVGGAGVYYFQGISGVPDSQNEGFTANAGFVVTGESVVVFDALGTPSLGAAMIKAIQDKTDLPISHVIISHYHADHVYGLQAFKTMSDAQILAHESGAGYVDSLAAQQRLSQRREALSPWVNEDTRLIAPDKTFESDVSLELGDYRFSIVHAGPAHAPDDTLMMVEPAGVLFSGDIIQSGRIPYLASSTVNSENWMEAIEQVRELSPRYLVPGHGAASENAMEALNFTFNYLSYVREAMGEAVESWLPFEEAYSQTDWSRYEGLPAFDASNRANAYRVFLEMEQAALGGS</sequence>
<proteinExistence type="predicted"/>
<gene>
    <name evidence="3" type="ORF">QVZ43_10705</name>
</gene>
<keyword evidence="4" id="KW-1185">Reference proteome</keyword>
<dbReference type="InterPro" id="IPR001279">
    <property type="entry name" value="Metallo-B-lactamas"/>
</dbReference>
<organism evidence="3 4">
    <name type="scientific">Marinobacter suaedae</name>
    <dbReference type="NCBI Taxonomy" id="3057675"/>
    <lineage>
        <taxon>Bacteria</taxon>
        <taxon>Pseudomonadati</taxon>
        <taxon>Pseudomonadota</taxon>
        <taxon>Gammaproteobacteria</taxon>
        <taxon>Pseudomonadales</taxon>
        <taxon>Marinobacteraceae</taxon>
        <taxon>Marinobacter</taxon>
    </lineage>
</organism>
<reference evidence="3" key="1">
    <citation type="submission" date="2023-07" db="EMBL/GenBank/DDBJ databases">
        <title>Marinobacter sp. chi1 genome sequencing and assembly.</title>
        <authorList>
            <person name="Park S."/>
        </authorList>
    </citation>
    <scope>NUCLEOTIDE SEQUENCE</scope>
    <source>
        <strain evidence="3">Chi1</strain>
    </source>
</reference>
<accession>A0ABT8W1R9</accession>
<dbReference type="SUPFAM" id="SSF56281">
    <property type="entry name" value="Metallo-hydrolase/oxidoreductase"/>
    <property type="match status" value="1"/>
</dbReference>
<dbReference type="EMBL" id="JAUMIS010000002">
    <property type="protein sequence ID" value="MDO3722192.1"/>
    <property type="molecule type" value="Genomic_DNA"/>
</dbReference>
<evidence type="ECO:0000313" key="3">
    <source>
        <dbReference type="EMBL" id="MDO3722192.1"/>
    </source>
</evidence>
<dbReference type="Pfam" id="PF00753">
    <property type="entry name" value="Lactamase_B"/>
    <property type="match status" value="1"/>
</dbReference>
<evidence type="ECO:0000256" key="1">
    <source>
        <dbReference type="SAM" id="Phobius"/>
    </source>
</evidence>
<evidence type="ECO:0000259" key="2">
    <source>
        <dbReference type="SMART" id="SM00849"/>
    </source>
</evidence>
<keyword evidence="1" id="KW-1133">Transmembrane helix</keyword>
<dbReference type="CDD" id="cd16282">
    <property type="entry name" value="metallo-hydrolase-like_MBL-fold"/>
    <property type="match status" value="1"/>
</dbReference>
<comment type="caution">
    <text evidence="3">The sequence shown here is derived from an EMBL/GenBank/DDBJ whole genome shotgun (WGS) entry which is preliminary data.</text>
</comment>
<dbReference type="InterPro" id="IPR050855">
    <property type="entry name" value="NDM-1-like"/>
</dbReference>
<dbReference type="PANTHER" id="PTHR42951">
    <property type="entry name" value="METALLO-BETA-LACTAMASE DOMAIN-CONTAINING"/>
    <property type="match status" value="1"/>
</dbReference>